<comment type="domain">
    <text evidence="1">Forms a 10-stranded antiparallel beta-barrel structure able to accommodate a hydrophobic ligand in its interior. In fact, this fold hosts the heme group, which is located in a wide surface cleft.</text>
</comment>
<evidence type="ECO:0000313" key="3">
    <source>
        <dbReference type="EMBL" id="GAA3717766.1"/>
    </source>
</evidence>
<keyword evidence="1" id="KW-0408">Iron</keyword>
<evidence type="ECO:0000259" key="2">
    <source>
        <dbReference type="Pfam" id="PF08768"/>
    </source>
</evidence>
<feature type="binding site" description="axial binding residue" evidence="1">
    <location>
        <position position="156"/>
    </location>
    <ligand>
        <name>heme b</name>
        <dbReference type="ChEBI" id="CHEBI:60344"/>
    </ligand>
    <ligandPart>
        <name>Fe</name>
        <dbReference type="ChEBI" id="CHEBI:18248"/>
    </ligandPart>
</feature>
<keyword evidence="1" id="KW-0349">Heme</keyword>
<dbReference type="PANTHER" id="PTHR15854:SF4">
    <property type="entry name" value="PEROXYNITRITE ISOMERASE THAP4"/>
    <property type="match status" value="1"/>
</dbReference>
<dbReference type="PANTHER" id="PTHR15854">
    <property type="entry name" value="THAP4 PROTEIN"/>
    <property type="match status" value="1"/>
</dbReference>
<dbReference type="SUPFAM" id="SSF50814">
    <property type="entry name" value="Lipocalins"/>
    <property type="match status" value="1"/>
</dbReference>
<keyword evidence="1" id="KW-0479">Metal-binding</keyword>
<dbReference type="CDD" id="cd07828">
    <property type="entry name" value="lipocalin_heme-bd-THAP4-like"/>
    <property type="match status" value="1"/>
</dbReference>
<evidence type="ECO:0000313" key="4">
    <source>
        <dbReference type="Proteomes" id="UP001500051"/>
    </source>
</evidence>
<dbReference type="InterPro" id="IPR045165">
    <property type="entry name" value="Nitrobindin"/>
</dbReference>
<gene>
    <name evidence="3" type="ORF">GCM10022204_42120</name>
</gene>
<feature type="short sequence motif" description="GXWXGXG" evidence="1">
    <location>
        <begin position="21"/>
        <end position="27"/>
    </location>
</feature>
<proteinExistence type="inferred from homology"/>
<dbReference type="Gene3D" id="2.40.128.20">
    <property type="match status" value="1"/>
</dbReference>
<dbReference type="EMBL" id="BAAAYX010000026">
    <property type="protein sequence ID" value="GAA3717766.1"/>
    <property type="molecule type" value="Genomic_DNA"/>
</dbReference>
<reference evidence="4" key="1">
    <citation type="journal article" date="2019" name="Int. J. Syst. Evol. Microbiol.">
        <title>The Global Catalogue of Microorganisms (GCM) 10K type strain sequencing project: providing services to taxonomists for standard genome sequencing and annotation.</title>
        <authorList>
            <consortium name="The Broad Institute Genomics Platform"/>
            <consortium name="The Broad Institute Genome Sequencing Center for Infectious Disease"/>
            <person name="Wu L."/>
            <person name="Ma J."/>
        </authorList>
    </citation>
    <scope>NUCLEOTIDE SEQUENCE [LARGE SCALE GENOMIC DNA]</scope>
    <source>
        <strain evidence="4">JCM 16548</strain>
    </source>
</reference>
<comment type="function">
    <text evidence="1">Heme-binding protein able to scavenge peroxynitrite and to protect free L-tyrosine against peroxynitrite-mediated nitration, by acting as a peroxynitrite isomerase that converts peroxynitrite to nitrate. Therefore, this protein likely plays a role in peroxynitrite sensing and in the detoxification of reactive nitrogen and oxygen species (RNS and ROS, respectively). Is able to bind nitric oxide (NO) in vitro, but may act as a sensor of peroxynitrite levels in vivo.</text>
</comment>
<keyword evidence="4" id="KW-1185">Reference proteome</keyword>
<comment type="pathway">
    <text evidence="1">Nitrogen metabolism.</text>
</comment>
<feature type="domain" description="THAP4-like heme-binding" evidence="2">
    <location>
        <begin position="13"/>
        <end position="163"/>
    </location>
</feature>
<sequence>MPFEISPDLNPALTPLAWLLGRWEGTGRASYPDTDDLEFGQQIDFADNGGAYLHYLSQTFTLDDEGKASKPLSMETGFWRPQPDGGLEVVLCQPGGYAEVWYGQIAGAKIELATDAILRSASAEEYTAGQRLYGNVEGDLLWTFDKAAGGHPLQNHQWGRLQRTRA</sequence>
<dbReference type="RefSeq" id="WP_344814440.1">
    <property type="nucleotide sequence ID" value="NZ_BAAAYX010000026.1"/>
</dbReference>
<comment type="caution">
    <text evidence="1">Lacks conserved residue(s) required for the propagation of feature annotation.</text>
</comment>
<accession>A0ABP7EFT8</accession>
<dbReference type="Proteomes" id="UP001500051">
    <property type="component" value="Unassembled WGS sequence"/>
</dbReference>
<name>A0ABP7EFT8_9ACTN</name>
<dbReference type="InterPro" id="IPR022939">
    <property type="entry name" value="Nb(III)_bact/plant"/>
</dbReference>
<dbReference type="Pfam" id="PF08768">
    <property type="entry name" value="THAP4_heme-bd"/>
    <property type="match status" value="1"/>
</dbReference>
<protein>
    <recommendedName>
        <fullName evidence="1">Peroxynitrite isomerase</fullName>
        <ecNumber evidence="1">5.99.-.-</ecNumber>
    </recommendedName>
    <alternativeName>
        <fullName evidence="1">Ferric nitrobindin</fullName>
        <shortName evidence="1">Nb(III)</shortName>
    </alternativeName>
</protein>
<keyword evidence="1" id="KW-0413">Isomerase</keyword>
<dbReference type="InterPro" id="IPR012674">
    <property type="entry name" value="Calycin"/>
</dbReference>
<comment type="caution">
    <text evidence="3">The sequence shown here is derived from an EMBL/GenBank/DDBJ whole genome shotgun (WGS) entry which is preliminary data.</text>
</comment>
<comment type="catalytic activity">
    <reaction evidence="1">
        <text>peroxynitrite = nitrate</text>
        <dbReference type="Rhea" id="RHEA:63116"/>
        <dbReference type="ChEBI" id="CHEBI:17632"/>
        <dbReference type="ChEBI" id="CHEBI:25941"/>
    </reaction>
</comment>
<dbReference type="EC" id="5.99.-.-" evidence="1"/>
<comment type="similarity">
    <text evidence="1">Belongs to the nitrobindin family.</text>
</comment>
<dbReference type="InterPro" id="IPR014878">
    <property type="entry name" value="THAP4-like_heme-bd"/>
</dbReference>
<dbReference type="HAMAP" id="MF_01297">
    <property type="entry name" value="nitrobindin"/>
    <property type="match status" value="1"/>
</dbReference>
<evidence type="ECO:0000256" key="1">
    <source>
        <dbReference type="HAMAP-Rule" id="MF_01297"/>
    </source>
</evidence>
<organism evidence="3 4">
    <name type="scientific">Microlunatus aurantiacus</name>
    <dbReference type="NCBI Taxonomy" id="446786"/>
    <lineage>
        <taxon>Bacteria</taxon>
        <taxon>Bacillati</taxon>
        <taxon>Actinomycetota</taxon>
        <taxon>Actinomycetes</taxon>
        <taxon>Propionibacteriales</taxon>
        <taxon>Propionibacteriaceae</taxon>
        <taxon>Microlunatus</taxon>
    </lineage>
</organism>
<comment type="cofactor">
    <cofactor evidence="1">
        <name>heme b</name>
        <dbReference type="ChEBI" id="CHEBI:60344"/>
    </cofactor>
    <text evidence="1">Binds 1 heme b group per subunit, that coordinates a highly solvent-exposed Fe(III) atom.</text>
</comment>